<organism evidence="1 2">
    <name type="scientific">Oryza sativa subsp. japonica</name>
    <name type="common">Rice</name>
    <dbReference type="NCBI Taxonomy" id="39947"/>
    <lineage>
        <taxon>Eukaryota</taxon>
        <taxon>Viridiplantae</taxon>
        <taxon>Streptophyta</taxon>
        <taxon>Embryophyta</taxon>
        <taxon>Tracheophyta</taxon>
        <taxon>Spermatophyta</taxon>
        <taxon>Magnoliopsida</taxon>
        <taxon>Liliopsida</taxon>
        <taxon>Poales</taxon>
        <taxon>Poaceae</taxon>
        <taxon>BOP clade</taxon>
        <taxon>Oryzoideae</taxon>
        <taxon>Oryzeae</taxon>
        <taxon>Oryzinae</taxon>
        <taxon>Oryza</taxon>
        <taxon>Oryza sativa</taxon>
    </lineage>
</organism>
<dbReference type="Proteomes" id="UP000000763">
    <property type="component" value="Chromosome 3"/>
</dbReference>
<reference evidence="2" key="1">
    <citation type="journal article" date="2005" name="Nature">
        <title>The map-based sequence of the rice genome.</title>
        <authorList>
            <consortium name="International rice genome sequencing project (IRGSP)"/>
            <person name="Matsumoto T."/>
            <person name="Wu J."/>
            <person name="Kanamori H."/>
            <person name="Katayose Y."/>
            <person name="Fujisawa M."/>
            <person name="Namiki N."/>
            <person name="Mizuno H."/>
            <person name="Yamamoto K."/>
            <person name="Antonio B.A."/>
            <person name="Baba T."/>
            <person name="Sakata K."/>
            <person name="Nagamura Y."/>
            <person name="Aoki H."/>
            <person name="Arikawa K."/>
            <person name="Arita K."/>
            <person name="Bito T."/>
            <person name="Chiden Y."/>
            <person name="Fujitsuka N."/>
            <person name="Fukunaka R."/>
            <person name="Hamada M."/>
            <person name="Harada C."/>
            <person name="Hayashi A."/>
            <person name="Hijishita S."/>
            <person name="Honda M."/>
            <person name="Hosokawa S."/>
            <person name="Ichikawa Y."/>
            <person name="Idonuma A."/>
            <person name="Iijima M."/>
            <person name="Ikeda M."/>
            <person name="Ikeno M."/>
            <person name="Ito K."/>
            <person name="Ito S."/>
            <person name="Ito T."/>
            <person name="Ito Y."/>
            <person name="Ito Y."/>
            <person name="Iwabuchi A."/>
            <person name="Kamiya K."/>
            <person name="Karasawa W."/>
            <person name="Kurita K."/>
            <person name="Katagiri S."/>
            <person name="Kikuta A."/>
            <person name="Kobayashi H."/>
            <person name="Kobayashi N."/>
            <person name="Machita K."/>
            <person name="Maehara T."/>
            <person name="Masukawa M."/>
            <person name="Mizubayashi T."/>
            <person name="Mukai Y."/>
            <person name="Nagasaki H."/>
            <person name="Nagata Y."/>
            <person name="Naito S."/>
            <person name="Nakashima M."/>
            <person name="Nakama Y."/>
            <person name="Nakamichi Y."/>
            <person name="Nakamura M."/>
            <person name="Meguro A."/>
            <person name="Negishi M."/>
            <person name="Ohta I."/>
            <person name="Ohta T."/>
            <person name="Okamoto M."/>
            <person name="Ono N."/>
            <person name="Saji S."/>
            <person name="Sakaguchi M."/>
            <person name="Sakai K."/>
            <person name="Shibata M."/>
            <person name="Shimokawa T."/>
            <person name="Song J."/>
            <person name="Takazaki Y."/>
            <person name="Terasawa K."/>
            <person name="Tsugane M."/>
            <person name="Tsuji K."/>
            <person name="Ueda S."/>
            <person name="Waki K."/>
            <person name="Yamagata H."/>
            <person name="Yamamoto M."/>
            <person name="Yamamoto S."/>
            <person name="Yamane H."/>
            <person name="Yoshiki S."/>
            <person name="Yoshihara R."/>
            <person name="Yukawa K."/>
            <person name="Zhong H."/>
            <person name="Yano M."/>
            <person name="Yuan Q."/>
            <person name="Ouyang S."/>
            <person name="Liu J."/>
            <person name="Jones K.M."/>
            <person name="Gansberger K."/>
            <person name="Moffat K."/>
            <person name="Hill J."/>
            <person name="Bera J."/>
            <person name="Fadrosh D."/>
            <person name="Jin S."/>
            <person name="Johri S."/>
            <person name="Kim M."/>
            <person name="Overton L."/>
            <person name="Reardon M."/>
            <person name="Tsitrin T."/>
            <person name="Vuong H."/>
            <person name="Weaver B."/>
            <person name="Ciecko A."/>
            <person name="Tallon L."/>
            <person name="Jackson J."/>
            <person name="Pai G."/>
            <person name="Aken S.V."/>
            <person name="Utterback T."/>
            <person name="Reidmuller S."/>
            <person name="Feldblyum T."/>
            <person name="Hsiao J."/>
            <person name="Zismann V."/>
            <person name="Iobst S."/>
            <person name="de Vazeille A.R."/>
            <person name="Buell C.R."/>
            <person name="Ying K."/>
            <person name="Li Y."/>
            <person name="Lu T."/>
            <person name="Huang Y."/>
            <person name="Zhao Q."/>
            <person name="Feng Q."/>
            <person name="Zhang L."/>
            <person name="Zhu J."/>
            <person name="Weng Q."/>
            <person name="Mu J."/>
            <person name="Lu Y."/>
            <person name="Fan D."/>
            <person name="Liu Y."/>
            <person name="Guan J."/>
            <person name="Zhang Y."/>
            <person name="Yu S."/>
            <person name="Liu X."/>
            <person name="Zhang Y."/>
            <person name="Hong G."/>
            <person name="Han B."/>
            <person name="Choisne N."/>
            <person name="Demange N."/>
            <person name="Orjeda G."/>
            <person name="Samain S."/>
            <person name="Cattolico L."/>
            <person name="Pelletier E."/>
            <person name="Couloux A."/>
            <person name="Segurens B."/>
            <person name="Wincker P."/>
            <person name="D'Hont A."/>
            <person name="Scarpelli C."/>
            <person name="Weissenbach J."/>
            <person name="Salanoubat M."/>
            <person name="Quetier F."/>
            <person name="Yu Y."/>
            <person name="Kim H.R."/>
            <person name="Rambo T."/>
            <person name="Currie J."/>
            <person name="Collura K."/>
            <person name="Luo M."/>
            <person name="Yang T."/>
            <person name="Ammiraju J.S.S."/>
            <person name="Engler F."/>
            <person name="Soderlund C."/>
            <person name="Wing R.A."/>
            <person name="Palmer L.E."/>
            <person name="de la Bastide M."/>
            <person name="Spiegel L."/>
            <person name="Nascimento L."/>
            <person name="Zutavern T."/>
            <person name="O'Shaughnessy A."/>
            <person name="Dike S."/>
            <person name="Dedhia N."/>
            <person name="Preston R."/>
            <person name="Balija V."/>
            <person name="McCombie W.R."/>
            <person name="Chow T."/>
            <person name="Chen H."/>
            <person name="Chung M."/>
            <person name="Chen C."/>
            <person name="Shaw J."/>
            <person name="Wu H."/>
            <person name="Hsiao K."/>
            <person name="Chao Y."/>
            <person name="Chu M."/>
            <person name="Cheng C."/>
            <person name="Hour A."/>
            <person name="Lee P."/>
            <person name="Lin S."/>
            <person name="Lin Y."/>
            <person name="Liou J."/>
            <person name="Liu S."/>
            <person name="Hsing Y."/>
            <person name="Raghuvanshi S."/>
            <person name="Mohanty A."/>
            <person name="Bharti A.K."/>
            <person name="Gaur A."/>
            <person name="Gupta V."/>
            <person name="Kumar D."/>
            <person name="Ravi V."/>
            <person name="Vij S."/>
            <person name="Kapur A."/>
            <person name="Khurana P."/>
            <person name="Khurana P."/>
            <person name="Khurana J.P."/>
            <person name="Tyagi A.K."/>
            <person name="Gaikwad K."/>
            <person name="Singh A."/>
            <person name="Dalal V."/>
            <person name="Srivastava S."/>
            <person name="Dixit A."/>
            <person name="Pal A.K."/>
            <person name="Ghazi I.A."/>
            <person name="Yadav M."/>
            <person name="Pandit A."/>
            <person name="Bhargava A."/>
            <person name="Sureshbabu K."/>
            <person name="Batra K."/>
            <person name="Sharma T.R."/>
            <person name="Mohapatra T."/>
            <person name="Singh N.K."/>
            <person name="Messing J."/>
            <person name="Nelson A.B."/>
            <person name="Fuks G."/>
            <person name="Kavchok S."/>
            <person name="Keizer G."/>
            <person name="Linton E."/>
            <person name="Llaca V."/>
            <person name="Song R."/>
            <person name="Tanyolac B."/>
            <person name="Young S."/>
            <person name="Ho-Il K."/>
            <person name="Hahn J.H."/>
            <person name="Sangsakoo G."/>
            <person name="Vanavichit A."/>
            <person name="de Mattos Luiz.A.T."/>
            <person name="Zimmer P.D."/>
            <person name="Malone G."/>
            <person name="Dellagostin O."/>
            <person name="de Oliveira A.C."/>
            <person name="Bevan M."/>
            <person name="Bancroft I."/>
            <person name="Minx P."/>
            <person name="Cordum H."/>
            <person name="Wilson R."/>
            <person name="Cheng Z."/>
            <person name="Jin W."/>
            <person name="Jiang J."/>
            <person name="Leong S.A."/>
            <person name="Iwama H."/>
            <person name="Gojobori T."/>
            <person name="Itoh T."/>
            <person name="Niimura Y."/>
            <person name="Fujii Y."/>
            <person name="Habara T."/>
            <person name="Sakai H."/>
            <person name="Sato Y."/>
            <person name="Wilson G."/>
            <person name="Kumar K."/>
            <person name="McCouch S."/>
            <person name="Juretic N."/>
            <person name="Hoen D."/>
            <person name="Wright S."/>
            <person name="Bruskiewich R."/>
            <person name="Bureau T."/>
            <person name="Miyao A."/>
            <person name="Hirochika H."/>
            <person name="Nishikawa T."/>
            <person name="Kadowaki K."/>
            <person name="Sugiura M."/>
            <person name="Burr B."/>
            <person name="Sasaki T."/>
        </authorList>
    </citation>
    <scope>NUCLEOTIDE SEQUENCE [LARGE SCALE GENOMIC DNA]</scope>
    <source>
        <strain evidence="2">cv. Nipponbare</strain>
    </source>
</reference>
<protein>
    <submittedName>
        <fullName evidence="1">Uncharacterized protein</fullName>
    </submittedName>
</protein>
<name>Q84T81_ORYSJ</name>
<evidence type="ECO:0000313" key="1">
    <source>
        <dbReference type="EMBL" id="AAO66527.1"/>
    </source>
</evidence>
<accession>Q84T81</accession>
<reference evidence="2" key="2">
    <citation type="journal article" date="2008" name="Nucleic Acids Res.">
        <title>The rice annotation project database (RAP-DB): 2008 update.</title>
        <authorList>
            <consortium name="The rice annotation project (RAP)"/>
        </authorList>
    </citation>
    <scope>GENOME REANNOTATION</scope>
    <source>
        <strain evidence="2">cv. Nipponbare</strain>
    </source>
</reference>
<evidence type="ECO:0000313" key="2">
    <source>
        <dbReference type="Proteomes" id="UP000000763"/>
    </source>
</evidence>
<sequence>MAIGPWLLTSSNVSADLQAPWQDDATKLLSPSVAHLPIFSNTQQRLEKEEVRRIASRPDVGTASLPDAGFHFLPAGSGAAKIVGCAASGSAQRNPQFADVFDLVIEEYSLRKAY</sequence>
<dbReference type="EMBL" id="AC120506">
    <property type="protein sequence ID" value="AAO66527.1"/>
    <property type="molecule type" value="Genomic_DNA"/>
</dbReference>
<gene>
    <name evidence="1" type="ordered locus">Os03g63610</name>
</gene>
<proteinExistence type="predicted"/>
<dbReference type="AlphaFoldDB" id="Q84T81"/>